<keyword evidence="3" id="KW-1185">Reference proteome</keyword>
<organism evidence="2 3">
    <name type="scientific">Oryza rufipogon</name>
    <name type="common">Brownbeard rice</name>
    <name type="synonym">Asian wild rice</name>
    <dbReference type="NCBI Taxonomy" id="4529"/>
    <lineage>
        <taxon>Eukaryota</taxon>
        <taxon>Viridiplantae</taxon>
        <taxon>Streptophyta</taxon>
        <taxon>Embryophyta</taxon>
        <taxon>Tracheophyta</taxon>
        <taxon>Spermatophyta</taxon>
        <taxon>Magnoliopsida</taxon>
        <taxon>Liliopsida</taxon>
        <taxon>Poales</taxon>
        <taxon>Poaceae</taxon>
        <taxon>BOP clade</taxon>
        <taxon>Oryzoideae</taxon>
        <taxon>Oryzeae</taxon>
        <taxon>Oryzinae</taxon>
        <taxon>Oryza</taxon>
    </lineage>
</organism>
<reference evidence="2" key="2">
    <citation type="submission" date="2015-06" db="UniProtKB">
        <authorList>
            <consortium name="EnsemblPlants"/>
        </authorList>
    </citation>
    <scope>IDENTIFICATION</scope>
</reference>
<proteinExistence type="predicted"/>
<feature type="region of interest" description="Disordered" evidence="1">
    <location>
        <begin position="117"/>
        <end position="213"/>
    </location>
</feature>
<dbReference type="Proteomes" id="UP000008022">
    <property type="component" value="Unassembled WGS sequence"/>
</dbReference>
<evidence type="ECO:0000313" key="3">
    <source>
        <dbReference type="Proteomes" id="UP000008022"/>
    </source>
</evidence>
<sequence length="224" mass="23817">MVYDRFDKCVSIYEELRDGLSTASSPAVERRPDRHGDELGEARGARTYREMEEQRRSVSRWWSGEEGEARPQGREGRTSSWGLGGVGREGEAWVYIGGGGERWPVQCCSIGRAQRAGLEASGDGTGAQAQRGARRDDGDGAAAGGSGAGLETSGDAMATRGDATVTVTARQRRGARRGGGDGDAAAVRWDGARHGSTRGARARRRQQSTVAATARQRCGTVMVT</sequence>
<reference evidence="3" key="1">
    <citation type="submission" date="2013-06" db="EMBL/GenBank/DDBJ databases">
        <authorList>
            <person name="Zhao Q."/>
        </authorList>
    </citation>
    <scope>NUCLEOTIDE SEQUENCE</scope>
    <source>
        <strain evidence="3">cv. W1943</strain>
    </source>
</reference>
<evidence type="ECO:0000256" key="1">
    <source>
        <dbReference type="SAM" id="MobiDB-lite"/>
    </source>
</evidence>
<evidence type="ECO:0000313" key="2">
    <source>
        <dbReference type="EnsemblPlants" id="ORUFI10G00110.1"/>
    </source>
</evidence>
<dbReference type="AlphaFoldDB" id="A0A0E0QVH9"/>
<feature type="compositionally biased region" description="Basic and acidic residues" evidence="1">
    <location>
        <begin position="67"/>
        <end position="77"/>
    </location>
</feature>
<feature type="compositionally biased region" description="Basic and acidic residues" evidence="1">
    <location>
        <begin position="28"/>
        <end position="56"/>
    </location>
</feature>
<dbReference type="HOGENOM" id="CLU_1236771_0_0_1"/>
<protein>
    <submittedName>
        <fullName evidence="2">Uncharacterized protein</fullName>
    </submittedName>
</protein>
<dbReference type="Gramene" id="ORUFI10G00110.1">
    <property type="protein sequence ID" value="ORUFI10G00110.1"/>
    <property type="gene ID" value="ORUFI10G00110"/>
</dbReference>
<accession>A0A0E0QVH9</accession>
<dbReference type="OMA" id="QRCGTVM"/>
<feature type="region of interest" description="Disordered" evidence="1">
    <location>
        <begin position="21"/>
        <end position="83"/>
    </location>
</feature>
<name>A0A0E0QVH9_ORYRU</name>
<dbReference type="EnsemblPlants" id="ORUFI10G00110.1">
    <property type="protein sequence ID" value="ORUFI10G00110.1"/>
    <property type="gene ID" value="ORUFI10G00110"/>
</dbReference>